<organism evidence="2 3">
    <name type="scientific">Proteiniborus ethanoligenes</name>
    <dbReference type="NCBI Taxonomy" id="415015"/>
    <lineage>
        <taxon>Bacteria</taxon>
        <taxon>Bacillati</taxon>
        <taxon>Bacillota</taxon>
        <taxon>Clostridia</taxon>
        <taxon>Eubacteriales</taxon>
        <taxon>Proteiniborus</taxon>
    </lineage>
</organism>
<keyword evidence="1" id="KW-0812">Transmembrane</keyword>
<dbReference type="OrthoDB" id="9812136at2"/>
<name>A0A1H3R9Y1_9FIRM</name>
<keyword evidence="1" id="KW-1133">Transmembrane helix</keyword>
<sequence length="62" mass="6727">MKILTSIASILLIIGAINWGLVGLFNLDLVEAVFRGRDTAAARIIYSLVGLAGVYTILYLLF</sequence>
<dbReference type="EMBL" id="FNQE01000026">
    <property type="protein sequence ID" value="SDZ22313.1"/>
    <property type="molecule type" value="Genomic_DNA"/>
</dbReference>
<keyword evidence="3" id="KW-1185">Reference proteome</keyword>
<dbReference type="InterPro" id="IPR007211">
    <property type="entry name" value="DUF378"/>
</dbReference>
<dbReference type="PANTHER" id="PTHR37304:SF1">
    <property type="entry name" value="MEMBRANE PROTEIN"/>
    <property type="match status" value="1"/>
</dbReference>
<dbReference type="Proteomes" id="UP000198625">
    <property type="component" value="Unassembled WGS sequence"/>
</dbReference>
<feature type="transmembrane region" description="Helical" evidence="1">
    <location>
        <begin position="6"/>
        <end position="29"/>
    </location>
</feature>
<dbReference type="PANTHER" id="PTHR37304">
    <property type="entry name" value="MEMBRANE PROTEIN-RELATED"/>
    <property type="match status" value="1"/>
</dbReference>
<evidence type="ECO:0000313" key="3">
    <source>
        <dbReference type="Proteomes" id="UP000198625"/>
    </source>
</evidence>
<protein>
    <recommendedName>
        <fullName evidence="4">DUF378 domain-containing protein</fullName>
    </recommendedName>
</protein>
<dbReference type="RefSeq" id="WP_091731308.1">
    <property type="nucleotide sequence ID" value="NZ_FNQE01000026.1"/>
</dbReference>
<reference evidence="2 3" key="1">
    <citation type="submission" date="2016-10" db="EMBL/GenBank/DDBJ databases">
        <authorList>
            <person name="de Groot N.N."/>
        </authorList>
    </citation>
    <scope>NUCLEOTIDE SEQUENCE [LARGE SCALE GENOMIC DNA]</scope>
    <source>
        <strain evidence="2 3">DSM 21650</strain>
    </source>
</reference>
<proteinExistence type="predicted"/>
<evidence type="ECO:0008006" key="4">
    <source>
        <dbReference type="Google" id="ProtNLM"/>
    </source>
</evidence>
<accession>A0A1H3R9Y1</accession>
<gene>
    <name evidence="2" type="ORF">SAMN05660462_02274</name>
</gene>
<dbReference type="AlphaFoldDB" id="A0A1H3R9Y1"/>
<evidence type="ECO:0000256" key="1">
    <source>
        <dbReference type="SAM" id="Phobius"/>
    </source>
</evidence>
<evidence type="ECO:0000313" key="2">
    <source>
        <dbReference type="EMBL" id="SDZ22313.1"/>
    </source>
</evidence>
<feature type="transmembrane region" description="Helical" evidence="1">
    <location>
        <begin position="41"/>
        <end position="61"/>
    </location>
</feature>
<dbReference type="STRING" id="415015.SAMN05660462_02274"/>
<keyword evidence="1" id="KW-0472">Membrane</keyword>
<dbReference type="Pfam" id="PF04070">
    <property type="entry name" value="DUF378"/>
    <property type="match status" value="1"/>
</dbReference>